<dbReference type="InterPro" id="IPR046342">
    <property type="entry name" value="CBS_dom_sf"/>
</dbReference>
<keyword evidence="12" id="KW-1185">Reference proteome</keyword>
<evidence type="ECO:0000256" key="9">
    <source>
        <dbReference type="RuleBase" id="RU362011"/>
    </source>
</evidence>
<evidence type="ECO:0000259" key="10">
    <source>
        <dbReference type="PROSITE" id="PS51371"/>
    </source>
</evidence>
<dbReference type="Proteomes" id="UP000295632">
    <property type="component" value="Unassembled WGS sequence"/>
</dbReference>
<evidence type="ECO:0000256" key="2">
    <source>
        <dbReference type="ARBA" id="ARBA00009749"/>
    </source>
</evidence>
<dbReference type="InterPro" id="IPR006668">
    <property type="entry name" value="Mg_transptr_MgtE_intracell_dom"/>
</dbReference>
<keyword evidence="7 9" id="KW-0472">Membrane</keyword>
<keyword evidence="5 9" id="KW-0460">Magnesium</keyword>
<keyword evidence="9" id="KW-1003">Cell membrane</keyword>
<dbReference type="Gene3D" id="3.10.580.10">
    <property type="entry name" value="CBS-domain"/>
    <property type="match status" value="1"/>
</dbReference>
<dbReference type="SUPFAM" id="SSF158791">
    <property type="entry name" value="MgtE N-terminal domain-like"/>
    <property type="match status" value="1"/>
</dbReference>
<feature type="transmembrane region" description="Helical" evidence="9">
    <location>
        <begin position="434"/>
        <end position="452"/>
    </location>
</feature>
<keyword evidence="9" id="KW-0479">Metal-binding</keyword>
<comment type="subunit">
    <text evidence="9">Homodimer.</text>
</comment>
<protein>
    <recommendedName>
        <fullName evidence="9">Magnesium transporter MgtE</fullName>
    </recommendedName>
</protein>
<dbReference type="InterPro" id="IPR036739">
    <property type="entry name" value="SLC41_membr_dom_sf"/>
</dbReference>
<feature type="domain" description="CBS" evidence="10">
    <location>
        <begin position="204"/>
        <end position="262"/>
    </location>
</feature>
<dbReference type="InterPro" id="IPR038076">
    <property type="entry name" value="MgtE_N_sf"/>
</dbReference>
<dbReference type="InterPro" id="IPR006667">
    <property type="entry name" value="SLC41_membr_dom"/>
</dbReference>
<evidence type="ECO:0000256" key="8">
    <source>
        <dbReference type="PROSITE-ProRule" id="PRU00703"/>
    </source>
</evidence>
<feature type="transmembrane region" description="Helical" evidence="9">
    <location>
        <begin position="318"/>
        <end position="339"/>
    </location>
</feature>
<feature type="transmembrane region" description="Helical" evidence="9">
    <location>
        <begin position="387"/>
        <end position="413"/>
    </location>
</feature>
<evidence type="ECO:0000256" key="6">
    <source>
        <dbReference type="ARBA" id="ARBA00022989"/>
    </source>
</evidence>
<dbReference type="GO" id="GO:0015095">
    <property type="term" value="F:magnesium ion transmembrane transporter activity"/>
    <property type="evidence" value="ECO:0007669"/>
    <property type="project" value="UniProtKB-UniRule"/>
</dbReference>
<dbReference type="SMART" id="SM00116">
    <property type="entry name" value="CBS"/>
    <property type="match status" value="2"/>
</dbReference>
<comment type="similarity">
    <text evidence="2 9">Belongs to the SLC41A transporter family.</text>
</comment>
<evidence type="ECO:0000256" key="7">
    <source>
        <dbReference type="ARBA" id="ARBA00023136"/>
    </source>
</evidence>
<gene>
    <name evidence="11" type="ORF">EV213_102176</name>
</gene>
<dbReference type="OrthoDB" id="9790355at2"/>
<dbReference type="GO" id="GO:0046872">
    <property type="term" value="F:metal ion binding"/>
    <property type="evidence" value="ECO:0007669"/>
    <property type="project" value="UniProtKB-KW"/>
</dbReference>
<evidence type="ECO:0000256" key="3">
    <source>
        <dbReference type="ARBA" id="ARBA00022448"/>
    </source>
</evidence>
<keyword evidence="6 9" id="KW-1133">Transmembrane helix</keyword>
<dbReference type="PANTHER" id="PTHR43773">
    <property type="entry name" value="MAGNESIUM TRANSPORTER MGTE"/>
    <property type="match status" value="1"/>
</dbReference>
<comment type="caution">
    <text evidence="11">The sequence shown here is derived from an EMBL/GenBank/DDBJ whole genome shotgun (WGS) entry which is preliminary data.</text>
</comment>
<feature type="domain" description="CBS" evidence="10">
    <location>
        <begin position="140"/>
        <end position="203"/>
    </location>
</feature>
<evidence type="ECO:0000313" key="12">
    <source>
        <dbReference type="Proteomes" id="UP000295632"/>
    </source>
</evidence>
<dbReference type="InterPro" id="IPR006669">
    <property type="entry name" value="MgtE_transporter"/>
</dbReference>
<dbReference type="Gene3D" id="1.10.357.20">
    <property type="entry name" value="SLC41 divalent cation transporters, integral membrane domain"/>
    <property type="match status" value="1"/>
</dbReference>
<accession>A0A4R6U8L6</accession>
<dbReference type="AlphaFoldDB" id="A0A4R6U8L6"/>
<comment type="subcellular location">
    <subcellularLocation>
        <location evidence="9">Cell membrane</location>
        <topology evidence="9">Multi-pass membrane protein</topology>
    </subcellularLocation>
    <subcellularLocation>
        <location evidence="1">Membrane</location>
        <topology evidence="1">Multi-pass membrane protein</topology>
    </subcellularLocation>
</comment>
<dbReference type="PROSITE" id="PS51371">
    <property type="entry name" value="CBS"/>
    <property type="match status" value="2"/>
</dbReference>
<dbReference type="SMART" id="SM00924">
    <property type="entry name" value="MgtE_N"/>
    <property type="match status" value="1"/>
</dbReference>
<dbReference type="SUPFAM" id="SSF54631">
    <property type="entry name" value="CBS-domain pair"/>
    <property type="match status" value="1"/>
</dbReference>
<reference evidence="11 12" key="1">
    <citation type="submission" date="2019-03" db="EMBL/GenBank/DDBJ databases">
        <title>Genomic Encyclopedia of Type Strains, Phase IV (KMG-IV): sequencing the most valuable type-strain genomes for metagenomic binning, comparative biology and taxonomic classification.</title>
        <authorList>
            <person name="Goeker M."/>
        </authorList>
    </citation>
    <scope>NUCLEOTIDE SEQUENCE [LARGE SCALE GENOMIC DNA]</scope>
    <source>
        <strain evidence="11 12">DSM 28697</strain>
    </source>
</reference>
<keyword evidence="4 9" id="KW-0812">Transmembrane</keyword>
<sequence length="453" mass="49587">MTESVQVDLFVEELNEQLRNGTIESFRKKYLSLHSFEQAQVMEQLDDEERLVLYSFLSPEEMAMVFENIDEDRQQTYLAEMHPVYASTMLGDMYVDDAVDVLSELEPAEVAGYLNLMPEKASEDIKELLHYEEKTAGSLMTTEYVAVRVGQTVLEAMAVLKQKAPDAETIYYVYVLNDMQKLLGVLSLRSLIVSADDTLVDDILNARVLSVGVGDDQEDVAKRFKDYDLLAVPVVDVQHRLLGIITVDDIVDVIEEEASDDYAKLAAAGDARTAERSSWESAKKRLPWLVILLFLGMLTATLIGQFETTLDKVAVLAIFIPMIAGMAGNTGTQALAVAVRKLATGEAGEESTGKLIVREAGTGIITGSVCGVLIFAIVSIWQGNMALGLLVGSSIFITLIAATLAGALVPLLMHRLKIDPAVASGPFITTINDLLSILIYFGAAQLFLSYLLK</sequence>
<dbReference type="InterPro" id="IPR000644">
    <property type="entry name" value="CBS_dom"/>
</dbReference>
<evidence type="ECO:0000313" key="11">
    <source>
        <dbReference type="EMBL" id="TDQ42146.1"/>
    </source>
</evidence>
<dbReference type="NCBIfam" id="TIGR00400">
    <property type="entry name" value="mgtE"/>
    <property type="match status" value="1"/>
</dbReference>
<dbReference type="Gene3D" id="1.25.60.10">
    <property type="entry name" value="MgtE N-terminal domain-like"/>
    <property type="match status" value="1"/>
</dbReference>
<dbReference type="CDD" id="cd04606">
    <property type="entry name" value="CBS_pair_Mg_transporter"/>
    <property type="match status" value="1"/>
</dbReference>
<evidence type="ECO:0000256" key="5">
    <source>
        <dbReference type="ARBA" id="ARBA00022842"/>
    </source>
</evidence>
<dbReference type="Pfam" id="PF01769">
    <property type="entry name" value="MgtE"/>
    <property type="match status" value="1"/>
</dbReference>
<keyword evidence="3 9" id="KW-0813">Transport</keyword>
<dbReference type="RefSeq" id="WP_133579034.1">
    <property type="nucleotide sequence ID" value="NZ_SNYJ01000002.1"/>
</dbReference>
<comment type="function">
    <text evidence="9">Acts as a magnesium transporter.</text>
</comment>
<evidence type="ECO:0000256" key="4">
    <source>
        <dbReference type="ARBA" id="ARBA00022692"/>
    </source>
</evidence>
<evidence type="ECO:0000256" key="1">
    <source>
        <dbReference type="ARBA" id="ARBA00004141"/>
    </source>
</evidence>
<feature type="transmembrane region" description="Helical" evidence="9">
    <location>
        <begin position="286"/>
        <end position="306"/>
    </location>
</feature>
<dbReference type="Pfam" id="PF03448">
    <property type="entry name" value="MgtE_N"/>
    <property type="match status" value="1"/>
</dbReference>
<dbReference type="GO" id="GO:0005886">
    <property type="term" value="C:plasma membrane"/>
    <property type="evidence" value="ECO:0007669"/>
    <property type="project" value="UniProtKB-SubCell"/>
</dbReference>
<dbReference type="SUPFAM" id="SSF161093">
    <property type="entry name" value="MgtE membrane domain-like"/>
    <property type="match status" value="1"/>
</dbReference>
<dbReference type="PANTHER" id="PTHR43773:SF1">
    <property type="entry name" value="MAGNESIUM TRANSPORTER MGTE"/>
    <property type="match status" value="1"/>
</dbReference>
<feature type="transmembrane region" description="Helical" evidence="9">
    <location>
        <begin position="360"/>
        <end position="381"/>
    </location>
</feature>
<proteinExistence type="inferred from homology"/>
<keyword evidence="8" id="KW-0129">CBS domain</keyword>
<organism evidence="11 12">
    <name type="scientific">Aureibacillus halotolerans</name>
    <dbReference type="NCBI Taxonomy" id="1508390"/>
    <lineage>
        <taxon>Bacteria</taxon>
        <taxon>Bacillati</taxon>
        <taxon>Bacillota</taxon>
        <taxon>Bacilli</taxon>
        <taxon>Bacillales</taxon>
        <taxon>Bacillaceae</taxon>
        <taxon>Aureibacillus</taxon>
    </lineage>
</organism>
<dbReference type="Pfam" id="PF00571">
    <property type="entry name" value="CBS"/>
    <property type="match status" value="2"/>
</dbReference>
<name>A0A4R6U8L6_9BACI</name>
<dbReference type="EMBL" id="SNYJ01000002">
    <property type="protein sequence ID" value="TDQ42146.1"/>
    <property type="molecule type" value="Genomic_DNA"/>
</dbReference>